<dbReference type="OrthoDB" id="8860232at2759"/>
<keyword evidence="3" id="KW-0812">Transmembrane</keyword>
<keyword evidence="6" id="KW-1133">Transmembrane helix</keyword>
<accession>A0A6P5ALP1</accession>
<evidence type="ECO:0000256" key="7">
    <source>
        <dbReference type="ARBA" id="ARBA00023136"/>
    </source>
</evidence>
<dbReference type="KEGG" id="bbel:109484178"/>
<keyword evidence="4" id="KW-0256">Endoplasmic reticulum</keyword>
<comment type="subcellular location">
    <subcellularLocation>
        <location evidence="1">Endoplasmic reticulum membrane</location>
        <topology evidence="1">Single-pass type II membrane protein</topology>
    </subcellularLocation>
</comment>
<dbReference type="GeneID" id="109484178"/>
<evidence type="ECO:0000256" key="8">
    <source>
        <dbReference type="ARBA" id="ARBA00023157"/>
    </source>
</evidence>
<keyword evidence="5" id="KW-0735">Signal-anchor</keyword>
<evidence type="ECO:0000313" key="10">
    <source>
        <dbReference type="Proteomes" id="UP000515135"/>
    </source>
</evidence>
<feature type="domain" description="FAM69 N-terminal" evidence="9">
    <location>
        <begin position="6"/>
        <end position="169"/>
    </location>
</feature>
<organism evidence="10 11">
    <name type="scientific">Branchiostoma belcheri</name>
    <name type="common">Amphioxus</name>
    <dbReference type="NCBI Taxonomy" id="7741"/>
    <lineage>
        <taxon>Eukaryota</taxon>
        <taxon>Metazoa</taxon>
        <taxon>Chordata</taxon>
        <taxon>Cephalochordata</taxon>
        <taxon>Leptocardii</taxon>
        <taxon>Amphioxiformes</taxon>
        <taxon>Branchiostomatidae</taxon>
        <taxon>Branchiostoma</taxon>
    </lineage>
</organism>
<dbReference type="SMART" id="SM01299">
    <property type="entry name" value="PIP49_N"/>
    <property type="match status" value="1"/>
</dbReference>
<gene>
    <name evidence="11" type="primary">LOC109484178</name>
</gene>
<evidence type="ECO:0000259" key="9">
    <source>
        <dbReference type="SMART" id="SM01299"/>
    </source>
</evidence>
<protein>
    <submittedName>
        <fullName evidence="11">Protein FAM69A-like</fullName>
    </submittedName>
</protein>
<evidence type="ECO:0000256" key="3">
    <source>
        <dbReference type="ARBA" id="ARBA00022692"/>
    </source>
</evidence>
<dbReference type="AlphaFoldDB" id="A0A6P5ALP1"/>
<evidence type="ECO:0000256" key="6">
    <source>
        <dbReference type="ARBA" id="ARBA00022989"/>
    </source>
</evidence>
<dbReference type="InterPro" id="IPR029244">
    <property type="entry name" value="FAM69_N"/>
</dbReference>
<comment type="similarity">
    <text evidence="2">Belongs to the DIPK family.</text>
</comment>
<evidence type="ECO:0000256" key="4">
    <source>
        <dbReference type="ARBA" id="ARBA00022824"/>
    </source>
</evidence>
<sequence length="445" mass="51102">MMLLPVRKLVRMCTLLFPGFAALMLFLNIMDQEGKCTTQHLTYMCGLHAEGKVQGPLCDTMCSERLTIHRCLSMRPEKHVLHASLEPEGPWDMLHEQADEFVLKFSSKIWYQMIQQHKPSDPQLNYSYLIEQQAYKICMNEFENSKSCHRFGQRTRLYADGDADGKISQSEESNMFSLLMQREFFMLLALNDSKSTLDLYGYCGGFYAVQKVQSTASQVFETDDYVLDVLPDIFLDNVNDILVPLGKMLGQYGDEAAKYLHRNFVQVRFPEWKERVDFIQQCFGILYDLSSQFGVTVRCCDSHLGNYGITDSGRVVYLDMDNVMSTNAVLLYLSQQECQTDEDCTVGSYDDCSSKCNKDIGQCHNVTKQNDLHNFCISTLSPMLVAKTVVLEVGVDKKLVKKLSSLVRECEKLPLFTTVKDFREKGILYIWNKFNRILRDETSVQ</sequence>
<dbReference type="InterPro" id="IPR022049">
    <property type="entry name" value="FAM69_kinase_dom"/>
</dbReference>
<reference evidence="11" key="1">
    <citation type="submission" date="2025-08" db="UniProtKB">
        <authorList>
            <consortium name="RefSeq"/>
        </authorList>
    </citation>
    <scope>IDENTIFICATION</scope>
    <source>
        <tissue evidence="11">Gonad</tissue>
    </source>
</reference>
<dbReference type="RefSeq" id="XP_019642961.1">
    <property type="nucleotide sequence ID" value="XM_019787402.1"/>
</dbReference>
<evidence type="ECO:0000256" key="5">
    <source>
        <dbReference type="ARBA" id="ARBA00022968"/>
    </source>
</evidence>
<dbReference type="PANTHER" id="PTHR21093">
    <property type="entry name" value="DIVERGENT PROTEIN KINASE DOMAIN 1C-RELATED"/>
    <property type="match status" value="1"/>
</dbReference>
<dbReference type="Pfam" id="PF12260">
    <property type="entry name" value="PIP49_C"/>
    <property type="match status" value="1"/>
</dbReference>
<name>A0A6P5ALP1_BRABE</name>
<dbReference type="GO" id="GO:0005789">
    <property type="term" value="C:endoplasmic reticulum membrane"/>
    <property type="evidence" value="ECO:0007669"/>
    <property type="project" value="UniProtKB-SubCell"/>
</dbReference>
<evidence type="ECO:0000256" key="1">
    <source>
        <dbReference type="ARBA" id="ARBA00004648"/>
    </source>
</evidence>
<keyword evidence="7" id="KW-0472">Membrane</keyword>
<proteinExistence type="inferred from homology"/>
<keyword evidence="8" id="KW-1015">Disulfide bond</keyword>
<dbReference type="PANTHER" id="PTHR21093:SF13">
    <property type="entry name" value="EF-HAND DOMAIN-CONTAINING PROTEIN"/>
    <property type="match status" value="1"/>
</dbReference>
<keyword evidence="10" id="KW-1185">Reference proteome</keyword>
<dbReference type="Proteomes" id="UP000515135">
    <property type="component" value="Unplaced"/>
</dbReference>
<evidence type="ECO:0000256" key="2">
    <source>
        <dbReference type="ARBA" id="ARBA00006338"/>
    </source>
</evidence>
<evidence type="ECO:0000313" key="11">
    <source>
        <dbReference type="RefSeq" id="XP_019642961.1"/>
    </source>
</evidence>